<dbReference type="EMBL" id="QBKA01000002">
    <property type="protein sequence ID" value="RDC59808.1"/>
    <property type="molecule type" value="Genomic_DNA"/>
</dbReference>
<organism evidence="1 3">
    <name type="scientific">Alteripontixanthobacter maritimus</name>
    <dbReference type="NCBI Taxonomy" id="2161824"/>
    <lineage>
        <taxon>Bacteria</taxon>
        <taxon>Pseudomonadati</taxon>
        <taxon>Pseudomonadota</taxon>
        <taxon>Alphaproteobacteria</taxon>
        <taxon>Sphingomonadales</taxon>
        <taxon>Erythrobacteraceae</taxon>
        <taxon>Alteripontixanthobacter</taxon>
    </lineage>
</organism>
<gene>
    <name evidence="2" type="ORF">HME9302_00029</name>
    <name evidence="1" type="ORF">HME9302_01003</name>
</gene>
<protein>
    <recommendedName>
        <fullName evidence="4">DUF551 domain-containing protein</fullName>
    </recommendedName>
</protein>
<name>A0A369QC21_9SPHN</name>
<dbReference type="AlphaFoldDB" id="A0A369QC21"/>
<reference evidence="1 3" key="1">
    <citation type="submission" date="2018-04" db="EMBL/GenBank/DDBJ databases">
        <title>Altererythrobacter sp. HME9302 genome sequencing and assembly.</title>
        <authorList>
            <person name="Kang H."/>
            <person name="Kim H."/>
            <person name="Joh K."/>
        </authorList>
    </citation>
    <scope>NUCLEOTIDE SEQUENCE [LARGE SCALE GENOMIC DNA]</scope>
    <source>
        <strain evidence="1 3">HME9302</strain>
    </source>
</reference>
<evidence type="ECO:0000313" key="2">
    <source>
        <dbReference type="EMBL" id="RDC66578.1"/>
    </source>
</evidence>
<evidence type="ECO:0000313" key="3">
    <source>
        <dbReference type="Proteomes" id="UP000253727"/>
    </source>
</evidence>
<dbReference type="EMBL" id="QBKA01000001">
    <property type="protein sequence ID" value="RDC66578.1"/>
    <property type="molecule type" value="Genomic_DNA"/>
</dbReference>
<evidence type="ECO:0008006" key="4">
    <source>
        <dbReference type="Google" id="ProtNLM"/>
    </source>
</evidence>
<comment type="caution">
    <text evidence="1">The sequence shown here is derived from an EMBL/GenBank/DDBJ whole genome shotgun (WGS) entry which is preliminary data.</text>
</comment>
<dbReference type="Proteomes" id="UP000253727">
    <property type="component" value="Unassembled WGS sequence"/>
</dbReference>
<sequence>MEWNPIETLPDEGEVLVIGGIWDGEVHGIDKDDEGPWLVTLPECWVKGCDCYTTTILDPTHWSPLPPPPPKA</sequence>
<accession>A0A369QC21</accession>
<proteinExistence type="predicted"/>
<evidence type="ECO:0000313" key="1">
    <source>
        <dbReference type="EMBL" id="RDC59808.1"/>
    </source>
</evidence>
<keyword evidence="3" id="KW-1185">Reference proteome</keyword>